<comment type="caution">
    <text evidence="7">The sequence shown here is derived from an EMBL/GenBank/DDBJ whole genome shotgun (WGS) entry which is preliminary data.</text>
</comment>
<dbReference type="PIRSF" id="PIRSF003078">
    <property type="entry name" value="GidB"/>
    <property type="match status" value="1"/>
</dbReference>
<protein>
    <recommendedName>
        <fullName evidence="6">Ribosomal RNA small subunit methyltransferase G</fullName>
        <ecNumber evidence="6">2.1.1.-</ecNumber>
    </recommendedName>
    <alternativeName>
        <fullName evidence="6">16S rRNA 7-methylguanosine methyltransferase</fullName>
        <shortName evidence="6">16S rRNA m7G methyltransferase</shortName>
    </alternativeName>
</protein>
<dbReference type="FunFam" id="3.40.50.150:FF:000041">
    <property type="entry name" value="Ribosomal RNA small subunit methyltransferase G"/>
    <property type="match status" value="1"/>
</dbReference>
<comment type="caution">
    <text evidence="6">Lacks conserved residue(s) required for the propagation of feature annotation.</text>
</comment>
<gene>
    <name evidence="6" type="primary">rsmG</name>
    <name evidence="7" type="ORF">DWY99_12250</name>
</gene>
<evidence type="ECO:0000256" key="5">
    <source>
        <dbReference type="ARBA" id="ARBA00022691"/>
    </source>
</evidence>
<evidence type="ECO:0000313" key="8">
    <source>
        <dbReference type="Proteomes" id="UP000284751"/>
    </source>
</evidence>
<comment type="function">
    <text evidence="6">Specifically methylates the N7 position of a guanine in 16S rRNA.</text>
</comment>
<keyword evidence="2 6" id="KW-0698">rRNA processing</keyword>
<feature type="binding site" evidence="6">
    <location>
        <position position="147"/>
    </location>
    <ligand>
        <name>S-adenosyl-L-methionine</name>
        <dbReference type="ChEBI" id="CHEBI:59789"/>
    </ligand>
</feature>
<reference evidence="7 8" key="1">
    <citation type="submission" date="2018-08" db="EMBL/GenBank/DDBJ databases">
        <title>A genome reference for cultivated species of the human gut microbiota.</title>
        <authorList>
            <person name="Zou Y."/>
            <person name="Xue W."/>
            <person name="Luo G."/>
        </authorList>
    </citation>
    <scope>NUCLEOTIDE SEQUENCE [LARGE SCALE GENOMIC DNA]</scope>
    <source>
        <strain evidence="7 8">AF28-26</strain>
    </source>
</reference>
<proteinExistence type="inferred from homology"/>
<dbReference type="PANTHER" id="PTHR31760:SF0">
    <property type="entry name" value="S-ADENOSYL-L-METHIONINE-DEPENDENT METHYLTRANSFERASES SUPERFAMILY PROTEIN"/>
    <property type="match status" value="1"/>
</dbReference>
<feature type="binding site" evidence="6">
    <location>
        <position position="83"/>
    </location>
    <ligand>
        <name>S-adenosyl-L-methionine</name>
        <dbReference type="ChEBI" id="CHEBI:59789"/>
    </ligand>
</feature>
<keyword evidence="5 6" id="KW-0949">S-adenosyl-L-methionine</keyword>
<feature type="binding site" evidence="6">
    <location>
        <begin position="128"/>
        <end position="129"/>
    </location>
    <ligand>
        <name>S-adenosyl-L-methionine</name>
        <dbReference type="ChEBI" id="CHEBI:59789"/>
    </ligand>
</feature>
<comment type="subcellular location">
    <subcellularLocation>
        <location evidence="6">Cytoplasm</location>
    </subcellularLocation>
</comment>
<feature type="binding site" evidence="6">
    <location>
        <position position="78"/>
    </location>
    <ligand>
        <name>S-adenosyl-L-methionine</name>
        <dbReference type="ChEBI" id="CHEBI:59789"/>
    </ligand>
</feature>
<dbReference type="HAMAP" id="MF_00074">
    <property type="entry name" value="16SrRNA_methyltr_G"/>
    <property type="match status" value="1"/>
</dbReference>
<dbReference type="GO" id="GO:0070043">
    <property type="term" value="F:rRNA (guanine-N7-)-methyltransferase activity"/>
    <property type="evidence" value="ECO:0007669"/>
    <property type="project" value="UniProtKB-UniRule"/>
</dbReference>
<evidence type="ECO:0000256" key="2">
    <source>
        <dbReference type="ARBA" id="ARBA00022552"/>
    </source>
</evidence>
<sequence length="236" mass="25920">MIDREKLKAYCEGFGVLLSPEQLDQFDGYCRLLLEWNKKMNLTAIREPEEVLIKHFVDSLALLRFAELPQGAKLIDVGTGAGFPGLPLKIARPDLRLALLDSLKKRLTFLQAVCDALGLDADIIHSRAEDGGKLSGLRQNFDAAVSRAVAPLNLLAEYCLPFVRVGGIFLAAKGPQVKEELSQAEKAFHLLGGRAEKTAEYFLPDGSGRTLVTVKKERATPALYPRHGSKIAKKPL</sequence>
<dbReference type="GO" id="GO:0005829">
    <property type="term" value="C:cytosol"/>
    <property type="evidence" value="ECO:0007669"/>
    <property type="project" value="TreeGrafter"/>
</dbReference>
<dbReference type="EC" id="2.1.1.-" evidence="6"/>
<dbReference type="NCBIfam" id="TIGR00138">
    <property type="entry name" value="rsmG_gidB"/>
    <property type="match status" value="1"/>
</dbReference>
<organism evidence="7 8">
    <name type="scientific">[Clostridium] leptum</name>
    <dbReference type="NCBI Taxonomy" id="1535"/>
    <lineage>
        <taxon>Bacteria</taxon>
        <taxon>Bacillati</taxon>
        <taxon>Bacillota</taxon>
        <taxon>Clostridia</taxon>
        <taxon>Eubacteriales</taxon>
        <taxon>Oscillospiraceae</taxon>
        <taxon>Oscillospiraceae incertae sedis</taxon>
    </lineage>
</organism>
<keyword evidence="3 6" id="KW-0489">Methyltransferase</keyword>
<evidence type="ECO:0000256" key="1">
    <source>
        <dbReference type="ARBA" id="ARBA00022490"/>
    </source>
</evidence>
<dbReference type="InterPro" id="IPR003682">
    <property type="entry name" value="rRNA_ssu_MeTfrase_G"/>
</dbReference>
<evidence type="ECO:0000256" key="6">
    <source>
        <dbReference type="HAMAP-Rule" id="MF_00074"/>
    </source>
</evidence>
<dbReference type="InterPro" id="IPR029063">
    <property type="entry name" value="SAM-dependent_MTases_sf"/>
</dbReference>
<dbReference type="Proteomes" id="UP000284751">
    <property type="component" value="Unassembled WGS sequence"/>
</dbReference>
<keyword evidence="4 6" id="KW-0808">Transferase</keyword>
<dbReference type="SUPFAM" id="SSF53335">
    <property type="entry name" value="S-adenosyl-L-methionine-dependent methyltransferases"/>
    <property type="match status" value="1"/>
</dbReference>
<dbReference type="Gene3D" id="3.40.50.150">
    <property type="entry name" value="Vaccinia Virus protein VP39"/>
    <property type="match status" value="1"/>
</dbReference>
<dbReference type="PANTHER" id="PTHR31760">
    <property type="entry name" value="S-ADENOSYL-L-METHIONINE-DEPENDENT METHYLTRANSFERASES SUPERFAMILY PROTEIN"/>
    <property type="match status" value="1"/>
</dbReference>
<evidence type="ECO:0000256" key="3">
    <source>
        <dbReference type="ARBA" id="ARBA00022603"/>
    </source>
</evidence>
<keyword evidence="1 6" id="KW-0963">Cytoplasm</keyword>
<evidence type="ECO:0000256" key="4">
    <source>
        <dbReference type="ARBA" id="ARBA00022679"/>
    </source>
</evidence>
<dbReference type="Pfam" id="PF02527">
    <property type="entry name" value="GidB"/>
    <property type="match status" value="1"/>
</dbReference>
<comment type="similarity">
    <text evidence="6">Belongs to the methyltransferase superfamily. RNA methyltransferase RsmG family.</text>
</comment>
<name>A0A412AUV3_9FIRM</name>
<dbReference type="AlphaFoldDB" id="A0A412AUV3"/>
<accession>A0A412AUV3</accession>
<dbReference type="EMBL" id="QRTC01000062">
    <property type="protein sequence ID" value="RGQ35693.1"/>
    <property type="molecule type" value="Genomic_DNA"/>
</dbReference>
<evidence type="ECO:0000313" key="7">
    <source>
        <dbReference type="EMBL" id="RGQ35693.1"/>
    </source>
</evidence>